<evidence type="ECO:0000256" key="1">
    <source>
        <dbReference type="ARBA" id="ARBA00009518"/>
    </source>
</evidence>
<dbReference type="InterPro" id="IPR002176">
    <property type="entry name" value="X-over_junc_endoDNase_RuvC"/>
</dbReference>
<evidence type="ECO:0000256" key="6">
    <source>
        <dbReference type="ARBA" id="ARBA00022763"/>
    </source>
</evidence>
<comment type="catalytic activity">
    <reaction evidence="12 13">
        <text>Endonucleolytic cleavage at a junction such as a reciprocal single-stranded crossover between two homologous DNA duplexes (Holliday junction).</text>
        <dbReference type="EC" id="3.1.21.10"/>
    </reaction>
</comment>
<comment type="subunit">
    <text evidence="13">Homodimer which binds Holliday junction (HJ) DNA. The HJ becomes 2-fold symmetrical on binding to RuvC with unstacked arms; it has a different conformation from HJ DNA in complex with RuvA. In the full resolvosome a probable DNA-RuvA(4)-RuvB(12)-RuvC(2) complex forms which resolves the HJ.</text>
</comment>
<dbReference type="EMBL" id="MEUG01000001">
    <property type="protein sequence ID" value="OGC28593.1"/>
    <property type="molecule type" value="Genomic_DNA"/>
</dbReference>
<keyword evidence="3 13" id="KW-0540">Nuclease</keyword>
<dbReference type="CDD" id="cd16962">
    <property type="entry name" value="RuvC"/>
    <property type="match status" value="1"/>
</dbReference>
<protein>
    <recommendedName>
        <fullName evidence="13 14">Crossover junction endodeoxyribonuclease RuvC</fullName>
        <ecNumber evidence="13 14">3.1.21.10</ecNumber>
    </recommendedName>
    <alternativeName>
        <fullName evidence="13">Holliday junction nuclease RuvC</fullName>
    </alternativeName>
    <alternativeName>
        <fullName evidence="13">Holliday junction resolvase RuvC</fullName>
    </alternativeName>
</protein>
<keyword evidence="10 13" id="KW-0233">DNA recombination</keyword>
<dbReference type="Proteomes" id="UP000178602">
    <property type="component" value="Unassembled WGS sequence"/>
</dbReference>
<keyword evidence="7 13" id="KW-0378">Hydrolase</keyword>
<dbReference type="EC" id="3.1.21.10" evidence="13 14"/>
<evidence type="ECO:0000256" key="9">
    <source>
        <dbReference type="ARBA" id="ARBA00023125"/>
    </source>
</evidence>
<dbReference type="NCBIfam" id="TIGR00228">
    <property type="entry name" value="ruvC"/>
    <property type="match status" value="1"/>
</dbReference>
<feature type="active site" evidence="13">
    <location>
        <position position="7"/>
    </location>
</feature>
<comment type="subcellular location">
    <subcellularLocation>
        <location evidence="13">Cytoplasm</location>
    </subcellularLocation>
</comment>
<feature type="active site" evidence="13">
    <location>
        <position position="140"/>
    </location>
</feature>
<evidence type="ECO:0000256" key="10">
    <source>
        <dbReference type="ARBA" id="ARBA00023172"/>
    </source>
</evidence>
<dbReference type="GO" id="GO:0006310">
    <property type="term" value="P:DNA recombination"/>
    <property type="evidence" value="ECO:0007669"/>
    <property type="project" value="UniProtKB-UniRule"/>
</dbReference>
<dbReference type="FunFam" id="3.30.420.10:FF:000002">
    <property type="entry name" value="Crossover junction endodeoxyribonuclease RuvC"/>
    <property type="match status" value="1"/>
</dbReference>
<dbReference type="HAMAP" id="MF_00034">
    <property type="entry name" value="RuvC"/>
    <property type="match status" value="1"/>
</dbReference>
<gene>
    <name evidence="13" type="primary">ruvC</name>
    <name evidence="15" type="ORF">A3K49_06515</name>
</gene>
<dbReference type="GO" id="GO:0005737">
    <property type="term" value="C:cytoplasm"/>
    <property type="evidence" value="ECO:0007669"/>
    <property type="project" value="UniProtKB-SubCell"/>
</dbReference>
<reference evidence="15 16" key="1">
    <citation type="journal article" date="2016" name="Nat. Commun.">
        <title>Thousands of microbial genomes shed light on interconnected biogeochemical processes in an aquifer system.</title>
        <authorList>
            <person name="Anantharaman K."/>
            <person name="Brown C.T."/>
            <person name="Hug L.A."/>
            <person name="Sharon I."/>
            <person name="Castelle C.J."/>
            <person name="Probst A.J."/>
            <person name="Thomas B.C."/>
            <person name="Singh A."/>
            <person name="Wilkins M.J."/>
            <person name="Karaoz U."/>
            <person name="Brodie E.L."/>
            <person name="Williams K.H."/>
            <person name="Hubbard S.S."/>
            <person name="Banfield J.F."/>
        </authorList>
    </citation>
    <scope>NUCLEOTIDE SEQUENCE [LARGE SCALE GENOMIC DNA]</scope>
</reference>
<keyword evidence="6 13" id="KW-0227">DNA damage</keyword>
<dbReference type="SUPFAM" id="SSF53098">
    <property type="entry name" value="Ribonuclease H-like"/>
    <property type="match status" value="1"/>
</dbReference>
<feature type="binding site" evidence="13">
    <location>
        <position position="67"/>
    </location>
    <ligand>
        <name>Mg(2+)</name>
        <dbReference type="ChEBI" id="CHEBI:18420"/>
        <label>2</label>
    </ligand>
</feature>
<dbReference type="InterPro" id="IPR036397">
    <property type="entry name" value="RNaseH_sf"/>
</dbReference>
<keyword evidence="11 13" id="KW-0234">DNA repair</keyword>
<feature type="binding site" evidence="13">
    <location>
        <position position="7"/>
    </location>
    <ligand>
        <name>Mg(2+)</name>
        <dbReference type="ChEBI" id="CHEBI:18420"/>
        <label>1</label>
    </ligand>
</feature>
<dbReference type="NCBIfam" id="NF000711">
    <property type="entry name" value="PRK00039.2-1"/>
    <property type="match status" value="1"/>
</dbReference>
<keyword evidence="5 13" id="KW-0255">Endonuclease</keyword>
<keyword evidence="8 13" id="KW-0460">Magnesium</keyword>
<evidence type="ECO:0000313" key="15">
    <source>
        <dbReference type="EMBL" id="OGC28593.1"/>
    </source>
</evidence>
<dbReference type="PROSITE" id="PS01321">
    <property type="entry name" value="RUVC"/>
    <property type="match status" value="1"/>
</dbReference>
<accession>A0A1F4T996</accession>
<evidence type="ECO:0000256" key="7">
    <source>
        <dbReference type="ARBA" id="ARBA00022801"/>
    </source>
</evidence>
<evidence type="ECO:0000256" key="8">
    <source>
        <dbReference type="ARBA" id="ARBA00022842"/>
    </source>
</evidence>
<keyword evidence="2 13" id="KW-0963">Cytoplasm</keyword>
<dbReference type="InterPro" id="IPR012337">
    <property type="entry name" value="RNaseH-like_sf"/>
</dbReference>
<feature type="active site" evidence="13">
    <location>
        <position position="67"/>
    </location>
</feature>
<evidence type="ECO:0000256" key="2">
    <source>
        <dbReference type="ARBA" id="ARBA00022490"/>
    </source>
</evidence>
<evidence type="ECO:0000256" key="13">
    <source>
        <dbReference type="HAMAP-Rule" id="MF_00034"/>
    </source>
</evidence>
<organism evidence="15 16">
    <name type="scientific">candidate division WOR-1 bacterium RIFOXYC12_FULL_54_18</name>
    <dbReference type="NCBI Taxonomy" id="1802584"/>
    <lineage>
        <taxon>Bacteria</taxon>
        <taxon>Bacillati</taxon>
        <taxon>Saganbacteria</taxon>
    </lineage>
</organism>
<comment type="caution">
    <text evidence="15">The sequence shown here is derived from an EMBL/GenBank/DDBJ whole genome shotgun (WGS) entry which is preliminary data.</text>
</comment>
<comment type="function">
    <text evidence="13">The RuvA-RuvB-RuvC complex processes Holliday junction (HJ) DNA during genetic recombination and DNA repair. Endonuclease that resolves HJ intermediates. Cleaves cruciform DNA by making single-stranded nicks across the HJ at symmetrical positions within the homologous arms, yielding a 5'-phosphate and a 3'-hydroxyl group; requires a central core of homology in the junction. The consensus cleavage sequence is 5'-(A/T)TT(C/G)-3'. Cleavage occurs on the 3'-side of the TT dinucleotide at the point of strand exchange. HJ branch migration catalyzed by RuvA-RuvB allows RuvC to scan DNA until it finds its consensus sequence, where it cleaves and resolves the cruciform DNA.</text>
</comment>
<comment type="similarity">
    <text evidence="1 13">Belongs to the RuvC family.</text>
</comment>
<evidence type="ECO:0000256" key="4">
    <source>
        <dbReference type="ARBA" id="ARBA00022723"/>
    </source>
</evidence>
<dbReference type="AlphaFoldDB" id="A0A1F4T996"/>
<dbReference type="PANTHER" id="PTHR30194:SF3">
    <property type="entry name" value="CROSSOVER JUNCTION ENDODEOXYRIBONUCLEASE RUVC"/>
    <property type="match status" value="1"/>
</dbReference>
<keyword evidence="4 13" id="KW-0479">Metal-binding</keyword>
<comment type="cofactor">
    <cofactor evidence="13">
        <name>Mg(2+)</name>
        <dbReference type="ChEBI" id="CHEBI:18420"/>
    </cofactor>
    <text evidence="13">Binds 2 Mg(2+) ion per subunit.</text>
</comment>
<dbReference type="GO" id="GO:0003677">
    <property type="term" value="F:DNA binding"/>
    <property type="evidence" value="ECO:0007669"/>
    <property type="project" value="UniProtKB-KW"/>
</dbReference>
<evidence type="ECO:0000256" key="14">
    <source>
        <dbReference type="NCBIfam" id="TIGR00228"/>
    </source>
</evidence>
<feature type="binding site" evidence="13">
    <location>
        <position position="140"/>
    </location>
    <ligand>
        <name>Mg(2+)</name>
        <dbReference type="ChEBI" id="CHEBI:18420"/>
        <label>1</label>
    </ligand>
</feature>
<dbReference type="InterPro" id="IPR020563">
    <property type="entry name" value="X-over_junc_endoDNase_Mg_BS"/>
</dbReference>
<evidence type="ECO:0000313" key="16">
    <source>
        <dbReference type="Proteomes" id="UP000178602"/>
    </source>
</evidence>
<name>A0A1F4T996_UNCSA</name>
<dbReference type="PRINTS" id="PR00696">
    <property type="entry name" value="RSOLVASERUVC"/>
</dbReference>
<dbReference type="PANTHER" id="PTHR30194">
    <property type="entry name" value="CROSSOVER JUNCTION ENDODEOXYRIBONUCLEASE RUVC"/>
    <property type="match status" value="1"/>
</dbReference>
<dbReference type="Gene3D" id="3.30.420.10">
    <property type="entry name" value="Ribonuclease H-like superfamily/Ribonuclease H"/>
    <property type="match status" value="1"/>
</dbReference>
<evidence type="ECO:0000256" key="3">
    <source>
        <dbReference type="ARBA" id="ARBA00022722"/>
    </source>
</evidence>
<sequence>MLTLGIDPGTATTGFGVVRQTDRGLLHVANGCIKTSPKSAAETRLAQIFRQVSDLIKKYQPEYLAVERLFFGRNTTTAMAVGQARGMILLAAAQHKVILSEFTPLEVKMALTGYGRADKKQIQMMVKTLLKLPELPKPDDAADALAIAICHLHSFRLKEGVLA</sequence>
<evidence type="ECO:0000256" key="12">
    <source>
        <dbReference type="ARBA" id="ARBA00029354"/>
    </source>
</evidence>
<proteinExistence type="inferred from homology"/>
<evidence type="ECO:0000256" key="11">
    <source>
        <dbReference type="ARBA" id="ARBA00023204"/>
    </source>
</evidence>
<dbReference type="GO" id="GO:0006281">
    <property type="term" value="P:DNA repair"/>
    <property type="evidence" value="ECO:0007669"/>
    <property type="project" value="UniProtKB-UniRule"/>
</dbReference>
<evidence type="ECO:0000256" key="5">
    <source>
        <dbReference type="ARBA" id="ARBA00022759"/>
    </source>
</evidence>
<dbReference type="GO" id="GO:0000287">
    <property type="term" value="F:magnesium ion binding"/>
    <property type="evidence" value="ECO:0007669"/>
    <property type="project" value="UniProtKB-UniRule"/>
</dbReference>
<dbReference type="GO" id="GO:0048476">
    <property type="term" value="C:Holliday junction resolvase complex"/>
    <property type="evidence" value="ECO:0007669"/>
    <property type="project" value="UniProtKB-UniRule"/>
</dbReference>
<keyword evidence="9 13" id="KW-0238">DNA-binding</keyword>
<dbReference type="GO" id="GO:0008821">
    <property type="term" value="F:crossover junction DNA endonuclease activity"/>
    <property type="evidence" value="ECO:0007669"/>
    <property type="project" value="UniProtKB-UniRule"/>
</dbReference>
<dbReference type="Pfam" id="PF02075">
    <property type="entry name" value="RuvC"/>
    <property type="match status" value="1"/>
</dbReference>